<dbReference type="AlphaFoldDB" id="A0A2H9T439"/>
<dbReference type="InterPro" id="IPR036875">
    <property type="entry name" value="Znf_CCHC_sf"/>
</dbReference>
<dbReference type="GO" id="GO:0008270">
    <property type="term" value="F:zinc ion binding"/>
    <property type="evidence" value="ECO:0007669"/>
    <property type="project" value="InterPro"/>
</dbReference>
<organism evidence="3">
    <name type="scientific">invertebrate metagenome</name>
    <dbReference type="NCBI Taxonomy" id="1711999"/>
    <lineage>
        <taxon>unclassified sequences</taxon>
        <taxon>metagenomes</taxon>
        <taxon>organismal metagenomes</taxon>
    </lineage>
</organism>
<dbReference type="InterPro" id="IPR001878">
    <property type="entry name" value="Znf_CCHC"/>
</dbReference>
<feature type="region of interest" description="Disordered" evidence="1">
    <location>
        <begin position="1"/>
        <end position="37"/>
    </location>
</feature>
<feature type="compositionally biased region" description="Basic and acidic residues" evidence="1">
    <location>
        <begin position="1"/>
        <end position="15"/>
    </location>
</feature>
<gene>
    <name evidence="3" type="ORF">CI610_03095</name>
</gene>
<feature type="region of interest" description="Disordered" evidence="1">
    <location>
        <begin position="51"/>
        <end position="89"/>
    </location>
</feature>
<feature type="domain" description="CCHC-type" evidence="2">
    <location>
        <begin position="92"/>
        <end position="107"/>
    </location>
</feature>
<sequence>MRSIERSRHSKDGVKVKPTTAKSATSAPAQEDEATGLKTMVNQLTAAIKSLEKKFQEGPPSNAGYRPRGQGYTSRGRGRGYGAGNQSKPNVKCWRCNQWGHIKVNCKTVLPDDLNEKPPTPKDQR</sequence>
<dbReference type="SUPFAM" id="SSF57756">
    <property type="entry name" value="Retrovirus zinc finger-like domains"/>
    <property type="match status" value="1"/>
</dbReference>
<feature type="compositionally biased region" description="Low complexity" evidence="1">
    <location>
        <begin position="16"/>
        <end position="29"/>
    </location>
</feature>
<evidence type="ECO:0000259" key="2">
    <source>
        <dbReference type="PROSITE" id="PS50158"/>
    </source>
</evidence>
<evidence type="ECO:0000256" key="1">
    <source>
        <dbReference type="SAM" id="MobiDB-lite"/>
    </source>
</evidence>
<dbReference type="GO" id="GO:0003676">
    <property type="term" value="F:nucleic acid binding"/>
    <property type="evidence" value="ECO:0007669"/>
    <property type="project" value="InterPro"/>
</dbReference>
<dbReference type="PROSITE" id="PS50158">
    <property type="entry name" value="ZF_CCHC"/>
    <property type="match status" value="1"/>
</dbReference>
<protein>
    <recommendedName>
        <fullName evidence="2">CCHC-type domain-containing protein</fullName>
    </recommendedName>
</protein>
<evidence type="ECO:0000313" key="3">
    <source>
        <dbReference type="EMBL" id="PJE77974.1"/>
    </source>
</evidence>
<name>A0A2H9T439_9ZZZZ</name>
<dbReference type="EMBL" id="NSIT01000307">
    <property type="protein sequence ID" value="PJE77974.1"/>
    <property type="molecule type" value="Genomic_DNA"/>
</dbReference>
<reference evidence="3" key="1">
    <citation type="journal article" date="2017" name="Appl. Environ. Microbiol.">
        <title>Molecular characterization of an Endozoicomonas-like organism causing infection in king scallop Pecten maximus L.</title>
        <authorList>
            <person name="Cano I."/>
            <person name="van Aerle R."/>
            <person name="Ross S."/>
            <person name="Verner-Jeffreys D.W."/>
            <person name="Paley R.K."/>
            <person name="Rimmer G."/>
            <person name="Ryder D."/>
            <person name="Hooper P."/>
            <person name="Stone D."/>
            <person name="Feist S.W."/>
        </authorList>
    </citation>
    <scope>NUCLEOTIDE SEQUENCE</scope>
</reference>
<comment type="caution">
    <text evidence="3">The sequence shown here is derived from an EMBL/GenBank/DDBJ whole genome shotgun (WGS) entry which is preliminary data.</text>
</comment>
<accession>A0A2H9T439</accession>
<proteinExistence type="predicted"/>